<dbReference type="Proteomes" id="UP001281003">
    <property type="component" value="Unassembled WGS sequence"/>
</dbReference>
<feature type="chain" id="PRO_5042107555" evidence="2">
    <location>
        <begin position="18"/>
        <end position="386"/>
    </location>
</feature>
<proteinExistence type="predicted"/>
<sequence>MKFSTTLVATFASLSVAAPAHKRQTDDATSMTTTTTTEVLPGITGEEPVEEVTSSSSSTSDALAAADPFEIYRSPPAVPPTFPIEQNDLTGIQGQGVASIDDSDDIVDAAISNLSGTAPPIPLTTGTPTSDSDADAITALDFADDDDDDTDIEDLDVSIPPIPLSTATATTTSEDDGILSLADVLVDDKMAEEMIAAAVRAAQQLPSSPLSTGTPTNTIYIDPYLGAVNTTSAGTFGNSTTTTTTTTTTDAVDTTVDSTDLTASLQSLTDALSAYQDLMNTGTIVTDPTDPTTTEGTAMQSKIKMLGDDMLSGIQTLAKLARRGELAEKQNKKMKKVLMQRGAMQGMGGMFANKTESVTTSKSVMDKMGKGVLERYARMVAGGGGN</sequence>
<feature type="compositionally biased region" description="Low complexity" evidence="1">
    <location>
        <begin position="27"/>
        <end position="37"/>
    </location>
</feature>
<protein>
    <submittedName>
        <fullName evidence="3">Uncharacterized protein</fullName>
    </submittedName>
</protein>
<dbReference type="EMBL" id="JAUTDP010000005">
    <property type="protein sequence ID" value="KAK3399512.1"/>
    <property type="molecule type" value="Genomic_DNA"/>
</dbReference>
<evidence type="ECO:0000256" key="2">
    <source>
        <dbReference type="SAM" id="SignalP"/>
    </source>
</evidence>
<evidence type="ECO:0000313" key="4">
    <source>
        <dbReference type="Proteomes" id="UP001281003"/>
    </source>
</evidence>
<feature type="signal peptide" evidence="2">
    <location>
        <begin position="1"/>
        <end position="17"/>
    </location>
</feature>
<accession>A0AAE0PGT7</accession>
<comment type="caution">
    <text evidence="3">The sequence shown here is derived from an EMBL/GenBank/DDBJ whole genome shotgun (WGS) entry which is preliminary data.</text>
</comment>
<name>A0AAE0PGT7_SORBR</name>
<reference evidence="3" key="2">
    <citation type="submission" date="2023-07" db="EMBL/GenBank/DDBJ databases">
        <authorList>
            <consortium name="Lawrence Berkeley National Laboratory"/>
            <person name="Haridas S."/>
            <person name="Hensen N."/>
            <person name="Bonometti L."/>
            <person name="Westerberg I."/>
            <person name="Brannstrom I.O."/>
            <person name="Guillou S."/>
            <person name="Cros-Aarteil S."/>
            <person name="Calhoun S."/>
            <person name="Kuo A."/>
            <person name="Mondo S."/>
            <person name="Pangilinan J."/>
            <person name="Riley R."/>
            <person name="LaButti K."/>
            <person name="Andreopoulos B."/>
            <person name="Lipzen A."/>
            <person name="Chen C."/>
            <person name="Yanf M."/>
            <person name="Daum C."/>
            <person name="Ng V."/>
            <person name="Clum A."/>
            <person name="Steindorff A."/>
            <person name="Ohm R."/>
            <person name="Martin F."/>
            <person name="Silar P."/>
            <person name="Natvig D."/>
            <person name="Lalanne C."/>
            <person name="Gautier V."/>
            <person name="Ament-velasquez S.L."/>
            <person name="Kruys A."/>
            <person name="Hutchinson M.I."/>
            <person name="Powell A.J."/>
            <person name="Barry K."/>
            <person name="Miller A.N."/>
            <person name="Grigoriev I.V."/>
            <person name="Debuchy R."/>
            <person name="Gladieux P."/>
            <person name="Thoren M.H."/>
            <person name="Johannesson H."/>
        </authorList>
    </citation>
    <scope>NUCLEOTIDE SEQUENCE</scope>
    <source>
        <strain evidence="3">FGSC 1904</strain>
    </source>
</reference>
<keyword evidence="2" id="KW-0732">Signal</keyword>
<dbReference type="AlphaFoldDB" id="A0AAE0PGT7"/>
<organism evidence="3 4">
    <name type="scientific">Sordaria brevicollis</name>
    <dbReference type="NCBI Taxonomy" id="83679"/>
    <lineage>
        <taxon>Eukaryota</taxon>
        <taxon>Fungi</taxon>
        <taxon>Dikarya</taxon>
        <taxon>Ascomycota</taxon>
        <taxon>Pezizomycotina</taxon>
        <taxon>Sordariomycetes</taxon>
        <taxon>Sordariomycetidae</taxon>
        <taxon>Sordariales</taxon>
        <taxon>Sordariaceae</taxon>
        <taxon>Sordaria</taxon>
    </lineage>
</organism>
<evidence type="ECO:0000256" key="1">
    <source>
        <dbReference type="SAM" id="MobiDB-lite"/>
    </source>
</evidence>
<feature type="compositionally biased region" description="Low complexity" evidence="1">
    <location>
        <begin position="51"/>
        <end position="60"/>
    </location>
</feature>
<keyword evidence="4" id="KW-1185">Reference proteome</keyword>
<feature type="region of interest" description="Disordered" evidence="1">
    <location>
        <begin position="19"/>
        <end position="60"/>
    </location>
</feature>
<evidence type="ECO:0000313" key="3">
    <source>
        <dbReference type="EMBL" id="KAK3399512.1"/>
    </source>
</evidence>
<gene>
    <name evidence="3" type="ORF">B0T20DRAFT_199891</name>
</gene>
<reference evidence="3" key="1">
    <citation type="journal article" date="2023" name="Mol. Phylogenet. Evol.">
        <title>Genome-scale phylogeny and comparative genomics of the fungal order Sordariales.</title>
        <authorList>
            <person name="Hensen N."/>
            <person name="Bonometti L."/>
            <person name="Westerberg I."/>
            <person name="Brannstrom I.O."/>
            <person name="Guillou S."/>
            <person name="Cros-Aarteil S."/>
            <person name="Calhoun S."/>
            <person name="Haridas S."/>
            <person name="Kuo A."/>
            <person name="Mondo S."/>
            <person name="Pangilinan J."/>
            <person name="Riley R."/>
            <person name="LaButti K."/>
            <person name="Andreopoulos B."/>
            <person name="Lipzen A."/>
            <person name="Chen C."/>
            <person name="Yan M."/>
            <person name="Daum C."/>
            <person name="Ng V."/>
            <person name="Clum A."/>
            <person name="Steindorff A."/>
            <person name="Ohm R.A."/>
            <person name="Martin F."/>
            <person name="Silar P."/>
            <person name="Natvig D.O."/>
            <person name="Lalanne C."/>
            <person name="Gautier V."/>
            <person name="Ament-Velasquez S.L."/>
            <person name="Kruys A."/>
            <person name="Hutchinson M.I."/>
            <person name="Powell A.J."/>
            <person name="Barry K."/>
            <person name="Miller A.N."/>
            <person name="Grigoriev I.V."/>
            <person name="Debuchy R."/>
            <person name="Gladieux P."/>
            <person name="Hiltunen Thoren M."/>
            <person name="Johannesson H."/>
        </authorList>
    </citation>
    <scope>NUCLEOTIDE SEQUENCE</scope>
    <source>
        <strain evidence="3">FGSC 1904</strain>
    </source>
</reference>